<dbReference type="InterPro" id="IPR036430">
    <property type="entry name" value="RNase_T2-like_sf"/>
</dbReference>
<keyword evidence="1" id="KW-0378">Hydrolase</keyword>
<dbReference type="PANTHER" id="PTHR46157:SF2">
    <property type="entry name" value="K(+) EFFLUX ANTIPORTER 1, CHLOROPLASTIC-RELATED"/>
    <property type="match status" value="1"/>
</dbReference>
<comment type="caution">
    <text evidence="2">The sequence shown here is derived from an EMBL/GenBank/DDBJ whole genome shotgun (WGS) entry which is preliminary data.</text>
</comment>
<dbReference type="PANTHER" id="PTHR46157">
    <property type="entry name" value="K(+) EFFLUX ANTIPORTER 3, CHLOROPLASTIC"/>
    <property type="match status" value="1"/>
</dbReference>
<dbReference type="GO" id="GO:0004519">
    <property type="term" value="F:endonuclease activity"/>
    <property type="evidence" value="ECO:0007669"/>
    <property type="project" value="UniProtKB-KW"/>
</dbReference>
<dbReference type="SUPFAM" id="SSF55895">
    <property type="entry name" value="Ribonuclease Rh-like"/>
    <property type="match status" value="1"/>
</dbReference>
<dbReference type="AlphaFoldDB" id="A0ABD3E691"/>
<proteinExistence type="predicted"/>
<keyword evidence="1" id="KW-0540">Nuclease</keyword>
<dbReference type="EMBL" id="JAVIJP010000007">
    <property type="protein sequence ID" value="KAL3649848.1"/>
    <property type="molecule type" value="Genomic_DNA"/>
</dbReference>
<evidence type="ECO:0000313" key="2">
    <source>
        <dbReference type="EMBL" id="KAL3649848.1"/>
    </source>
</evidence>
<keyword evidence="1" id="KW-0255">Endonuclease</keyword>
<accession>A0ABD3E691</accession>
<gene>
    <name evidence="2" type="ORF">CASFOL_006251</name>
</gene>
<sequence>MKKYGFNLGFAQVLVTVVIGLLAHYAAGLAGPAAIVIGNGLALSSTAVGLQNFPLWSVRDALHQYQHSDVITKPNMHKVSFQWPQAVAQDPTKNWEFKHLPIYDGFKCHGLWPHTSYSNPTPPLPQNRIITTEQYEELKFLKSEISLIYWPMFDNLTVSRKPPVFRSGNSINTQEPIAYFGLPSIY</sequence>
<evidence type="ECO:0000256" key="1">
    <source>
        <dbReference type="ARBA" id="ARBA00022759"/>
    </source>
</evidence>
<protein>
    <submittedName>
        <fullName evidence="2">Uncharacterized protein</fullName>
    </submittedName>
</protein>
<dbReference type="Proteomes" id="UP001632038">
    <property type="component" value="Unassembled WGS sequence"/>
</dbReference>
<reference evidence="3" key="1">
    <citation type="journal article" date="2024" name="IScience">
        <title>Strigolactones Initiate the Formation of Haustorium-like Structures in Castilleja.</title>
        <authorList>
            <person name="Buerger M."/>
            <person name="Peterson D."/>
            <person name="Chory J."/>
        </authorList>
    </citation>
    <scope>NUCLEOTIDE SEQUENCE [LARGE SCALE GENOMIC DNA]</scope>
</reference>
<organism evidence="2 3">
    <name type="scientific">Castilleja foliolosa</name>
    <dbReference type="NCBI Taxonomy" id="1961234"/>
    <lineage>
        <taxon>Eukaryota</taxon>
        <taxon>Viridiplantae</taxon>
        <taxon>Streptophyta</taxon>
        <taxon>Embryophyta</taxon>
        <taxon>Tracheophyta</taxon>
        <taxon>Spermatophyta</taxon>
        <taxon>Magnoliopsida</taxon>
        <taxon>eudicotyledons</taxon>
        <taxon>Gunneridae</taxon>
        <taxon>Pentapetalae</taxon>
        <taxon>asterids</taxon>
        <taxon>lamiids</taxon>
        <taxon>Lamiales</taxon>
        <taxon>Orobanchaceae</taxon>
        <taxon>Pedicularideae</taxon>
        <taxon>Castillejinae</taxon>
        <taxon>Castilleja</taxon>
    </lineage>
</organism>
<keyword evidence="3" id="KW-1185">Reference proteome</keyword>
<name>A0ABD3E691_9LAMI</name>
<evidence type="ECO:0000313" key="3">
    <source>
        <dbReference type="Proteomes" id="UP001632038"/>
    </source>
</evidence>